<evidence type="ECO:0000313" key="3">
    <source>
        <dbReference type="Proteomes" id="UP000030742"/>
    </source>
</evidence>
<dbReference type="AlphaFoldDB" id="U4UAB0"/>
<dbReference type="Proteomes" id="UP000030742">
    <property type="component" value="Unassembled WGS sequence"/>
</dbReference>
<gene>
    <name evidence="2" type="ORF">D910_04927</name>
</gene>
<feature type="compositionally biased region" description="Polar residues" evidence="1">
    <location>
        <begin position="1"/>
        <end position="17"/>
    </location>
</feature>
<evidence type="ECO:0000313" key="2">
    <source>
        <dbReference type="EMBL" id="ERL87536.1"/>
    </source>
</evidence>
<feature type="region of interest" description="Disordered" evidence="1">
    <location>
        <begin position="1"/>
        <end position="21"/>
    </location>
</feature>
<evidence type="ECO:0000256" key="1">
    <source>
        <dbReference type="SAM" id="MobiDB-lite"/>
    </source>
</evidence>
<sequence length="74" mass="8701">MKKQTNNKSQLSNQTEQEVVERGTFSRWLSSEEGLENLKLFVFINTLLCFVLVCWPQMKQAINAAYYIYLDFTT</sequence>
<proteinExistence type="predicted"/>
<name>U4UAB0_DENPD</name>
<organism evidence="2 3">
    <name type="scientific">Dendroctonus ponderosae</name>
    <name type="common">Mountain pine beetle</name>
    <dbReference type="NCBI Taxonomy" id="77166"/>
    <lineage>
        <taxon>Eukaryota</taxon>
        <taxon>Metazoa</taxon>
        <taxon>Ecdysozoa</taxon>
        <taxon>Arthropoda</taxon>
        <taxon>Hexapoda</taxon>
        <taxon>Insecta</taxon>
        <taxon>Pterygota</taxon>
        <taxon>Neoptera</taxon>
        <taxon>Endopterygota</taxon>
        <taxon>Coleoptera</taxon>
        <taxon>Polyphaga</taxon>
        <taxon>Cucujiformia</taxon>
        <taxon>Curculionidae</taxon>
        <taxon>Scolytinae</taxon>
        <taxon>Dendroctonus</taxon>
    </lineage>
</organism>
<protein>
    <submittedName>
        <fullName evidence="2">Uncharacterized protein</fullName>
    </submittedName>
</protein>
<accession>U4UAB0</accession>
<dbReference type="STRING" id="77166.U4UAB0"/>
<dbReference type="EMBL" id="KB631964">
    <property type="protein sequence ID" value="ERL87536.1"/>
    <property type="molecule type" value="Genomic_DNA"/>
</dbReference>
<reference evidence="2 3" key="1">
    <citation type="journal article" date="2013" name="Genome Biol.">
        <title>Draft genome of the mountain pine beetle, Dendroctonus ponderosae Hopkins, a major forest pest.</title>
        <authorList>
            <person name="Keeling C.I."/>
            <person name="Yuen M.M."/>
            <person name="Liao N.Y."/>
            <person name="Docking T.R."/>
            <person name="Chan S.K."/>
            <person name="Taylor G.A."/>
            <person name="Palmquist D.L."/>
            <person name="Jackman S.D."/>
            <person name="Nguyen A."/>
            <person name="Li M."/>
            <person name="Henderson H."/>
            <person name="Janes J.K."/>
            <person name="Zhao Y."/>
            <person name="Pandoh P."/>
            <person name="Moore R."/>
            <person name="Sperling F.A."/>
            <person name="Huber D.P."/>
            <person name="Birol I."/>
            <person name="Jones S.J."/>
            <person name="Bohlmann J."/>
        </authorList>
    </citation>
    <scope>NUCLEOTIDE SEQUENCE</scope>
</reference>